<accession>A0A1R0KES4</accession>
<reference evidence="1 2" key="1">
    <citation type="submission" date="2016-01" db="EMBL/GenBank/DDBJ databases">
        <title>Amycolatopsis coloradensis genome sequencing and assembly.</title>
        <authorList>
            <person name="Mayilraj S."/>
        </authorList>
    </citation>
    <scope>NUCLEOTIDE SEQUENCE [LARGE SCALE GENOMIC DNA]</scope>
    <source>
        <strain evidence="1 2">DSM 44225</strain>
    </source>
</reference>
<name>A0A1R0KES4_9PSEU</name>
<keyword evidence="2" id="KW-1185">Reference proteome</keyword>
<protein>
    <submittedName>
        <fullName evidence="1">Uncharacterized protein</fullName>
    </submittedName>
</protein>
<dbReference type="Proteomes" id="UP000187486">
    <property type="component" value="Unassembled WGS sequence"/>
</dbReference>
<sequence>MARRQQQQKFVVAVGAGVLARLDAFVLGESPEALEWWGEQLGAVRKISDPTLRRQARSELALERDRRRREGLHNDTSSAVISHQLLVELEARGWREKSWGPVPPGYASLGGHPRGVGYGSRGELPERLVVSLPEDVADLLRRAVWGTSKSTIRRLEALAKVAEDRRLSKAEYDEKTQLQKKIVTVGDVIRAAARRVEDR</sequence>
<dbReference type="OrthoDB" id="3527174at2"/>
<dbReference type="STRING" id="76021.BS329_38880"/>
<evidence type="ECO:0000313" key="2">
    <source>
        <dbReference type="Proteomes" id="UP000187486"/>
    </source>
</evidence>
<comment type="caution">
    <text evidence="1">The sequence shown here is derived from an EMBL/GenBank/DDBJ whole genome shotgun (WGS) entry which is preliminary data.</text>
</comment>
<gene>
    <name evidence="1" type="ORF">BS329_38880</name>
</gene>
<dbReference type="AlphaFoldDB" id="A0A1R0KES4"/>
<dbReference type="EMBL" id="MQUQ01000031">
    <property type="protein sequence ID" value="OLZ43625.1"/>
    <property type="molecule type" value="Genomic_DNA"/>
</dbReference>
<dbReference type="RefSeq" id="WP_076168280.1">
    <property type="nucleotide sequence ID" value="NZ_JBEZVB010000047.1"/>
</dbReference>
<organism evidence="1 2">
    <name type="scientific">Amycolatopsis coloradensis</name>
    <dbReference type="NCBI Taxonomy" id="76021"/>
    <lineage>
        <taxon>Bacteria</taxon>
        <taxon>Bacillati</taxon>
        <taxon>Actinomycetota</taxon>
        <taxon>Actinomycetes</taxon>
        <taxon>Pseudonocardiales</taxon>
        <taxon>Pseudonocardiaceae</taxon>
        <taxon>Amycolatopsis</taxon>
    </lineage>
</organism>
<proteinExistence type="predicted"/>
<evidence type="ECO:0000313" key="1">
    <source>
        <dbReference type="EMBL" id="OLZ43625.1"/>
    </source>
</evidence>